<gene>
    <name evidence="1" type="ORF">DHA2_151413</name>
</gene>
<dbReference type="VEuPathDB" id="GiardiaDB:GL50581_2174"/>
<comment type="caution">
    <text evidence="1">The sequence shown here is derived from an EMBL/GenBank/DDBJ whole genome shotgun (WGS) entry which is preliminary data.</text>
</comment>
<feature type="non-terminal residue" evidence="1">
    <location>
        <position position="1"/>
    </location>
</feature>
<dbReference type="Proteomes" id="UP000018320">
    <property type="component" value="Unassembled WGS sequence"/>
</dbReference>
<dbReference type="VEuPathDB" id="GiardiaDB:GL50803_0027423"/>
<sequence>VCLSANRTPAAIIKKMQTSNSYMQSSRHTSGLEEQAFIGAISATVEAVLGGTPCSSTGPNASSATLEVHKREELVQILEAIKLPDALSYVDVYKMMQDYANTTATGVTLYDRDVAVPLNFTAFEVVYKHLATVKPRVAVIPPIPHSFAVK</sequence>
<dbReference type="VEuPathDB" id="GiardiaDB:QR46_3341"/>
<accession>V6T990</accession>
<dbReference type="VEuPathDB" id="GiardiaDB:DHA2_151413"/>
<dbReference type="EMBL" id="AHGT01000083">
    <property type="protein sequence ID" value="ESU35431.1"/>
    <property type="molecule type" value="Genomic_DNA"/>
</dbReference>
<organism evidence="1 2">
    <name type="scientific">Giardia intestinalis</name>
    <name type="common">Giardia lamblia</name>
    <dbReference type="NCBI Taxonomy" id="5741"/>
    <lineage>
        <taxon>Eukaryota</taxon>
        <taxon>Metamonada</taxon>
        <taxon>Diplomonadida</taxon>
        <taxon>Hexamitidae</taxon>
        <taxon>Giardiinae</taxon>
        <taxon>Giardia</taxon>
    </lineage>
</organism>
<reference evidence="2" key="1">
    <citation type="submission" date="2012-02" db="EMBL/GenBank/DDBJ databases">
        <title>Genome sequencing of Giardia lamblia Genotypes A2 and B isolates (DH and GS) and comparative analysis with the genomes of Genotypes A1 and E (WB and Pig).</title>
        <authorList>
            <person name="Adam R."/>
            <person name="Dahlstrom E."/>
            <person name="Martens C."/>
            <person name="Bruno D."/>
            <person name="Barbian K."/>
            <person name="Porcella S.F."/>
            <person name="Nash T."/>
        </authorList>
    </citation>
    <scope>NUCLEOTIDE SEQUENCE</scope>
    <source>
        <strain evidence="2">DH</strain>
    </source>
</reference>
<evidence type="ECO:0000313" key="1">
    <source>
        <dbReference type="EMBL" id="ESU35431.1"/>
    </source>
</evidence>
<reference evidence="1 2" key="2">
    <citation type="journal article" date="2013" name="Genome Biol. Evol.">
        <title>Genome sequencing of Giardia lamblia genotypes A2 and B isolates (DH and GS) and comparative analysis with the genomes of genotypes A1 and E (WB and Pig).</title>
        <authorList>
            <person name="Adam R.D."/>
            <person name="Dahlstrom E.W."/>
            <person name="Martens C.A."/>
            <person name="Bruno D.P."/>
            <person name="Barbian K.D."/>
            <person name="Ricklefs S.M."/>
            <person name="Hernandez M.M."/>
            <person name="Narla N.P."/>
            <person name="Patel R.B."/>
            <person name="Porcella S.F."/>
            <person name="Nash T.E."/>
        </authorList>
    </citation>
    <scope>NUCLEOTIDE SEQUENCE [LARGE SCALE GENOMIC DNA]</scope>
    <source>
        <strain evidence="1 2">DH</strain>
    </source>
</reference>
<protein>
    <submittedName>
        <fullName evidence="1">Uncharacterized protein</fullName>
    </submittedName>
</protein>
<name>V6T990_GIAIN</name>
<evidence type="ECO:0000313" key="2">
    <source>
        <dbReference type="Proteomes" id="UP000018320"/>
    </source>
</evidence>
<dbReference type="AlphaFoldDB" id="V6T990"/>
<proteinExistence type="predicted"/>